<sequence>MMQPDPFELEMLEAYESGKLKSVASKTELNRLKAAARATAIKDRRVNIRLSAGDLHDIQVKALEEGMPYQTLIASILHKYVTGRLEERKPRGAAAVPKSKATGRRTTRGSA</sequence>
<dbReference type="OrthoDB" id="595481at2"/>
<keyword evidence="3" id="KW-1185">Reference proteome</keyword>
<reference evidence="2 3" key="1">
    <citation type="submission" date="2018-02" db="EMBL/GenBank/DDBJ databases">
        <title>Reclassifiation of [Polyangium] brachysporum DSM 7029 as Guopingzhaonella breviflexa gen. nov., sp. nov., a member of the family Comamonadaceae.</title>
        <authorList>
            <person name="Tang B."/>
        </authorList>
    </citation>
    <scope>NUCLEOTIDE SEQUENCE [LARGE SCALE GENOMIC DNA]</scope>
    <source>
        <strain evidence="2 3">BCRC 80649</strain>
    </source>
</reference>
<accession>A0A2S5SUD6</accession>
<evidence type="ECO:0008006" key="4">
    <source>
        <dbReference type="Google" id="ProtNLM"/>
    </source>
</evidence>
<organism evidence="2 3">
    <name type="scientific">Caldimonas caldifontis</name>
    <dbReference type="NCBI Taxonomy" id="1452508"/>
    <lineage>
        <taxon>Bacteria</taxon>
        <taxon>Pseudomonadati</taxon>
        <taxon>Pseudomonadota</taxon>
        <taxon>Betaproteobacteria</taxon>
        <taxon>Burkholderiales</taxon>
        <taxon>Sphaerotilaceae</taxon>
        <taxon>Caldimonas</taxon>
    </lineage>
</organism>
<protein>
    <recommendedName>
        <fullName evidence="4">Antitoxin</fullName>
    </recommendedName>
</protein>
<feature type="region of interest" description="Disordered" evidence="1">
    <location>
        <begin position="87"/>
        <end position="111"/>
    </location>
</feature>
<feature type="compositionally biased region" description="Basic residues" evidence="1">
    <location>
        <begin position="101"/>
        <end position="111"/>
    </location>
</feature>
<evidence type="ECO:0000256" key="1">
    <source>
        <dbReference type="SAM" id="MobiDB-lite"/>
    </source>
</evidence>
<dbReference type="AlphaFoldDB" id="A0A2S5SUD6"/>
<name>A0A2S5SUD6_9BURK</name>
<comment type="caution">
    <text evidence="2">The sequence shown here is derived from an EMBL/GenBank/DDBJ whole genome shotgun (WGS) entry which is preliminary data.</text>
</comment>
<proteinExistence type="predicted"/>
<evidence type="ECO:0000313" key="3">
    <source>
        <dbReference type="Proteomes" id="UP000238605"/>
    </source>
</evidence>
<dbReference type="EMBL" id="PSNX01000008">
    <property type="protein sequence ID" value="PPE66319.1"/>
    <property type="molecule type" value="Genomic_DNA"/>
</dbReference>
<dbReference type="Proteomes" id="UP000238605">
    <property type="component" value="Unassembled WGS sequence"/>
</dbReference>
<dbReference type="RefSeq" id="WP_104302602.1">
    <property type="nucleotide sequence ID" value="NZ_PSNX01000008.1"/>
</dbReference>
<evidence type="ECO:0000313" key="2">
    <source>
        <dbReference type="EMBL" id="PPE66319.1"/>
    </source>
</evidence>
<gene>
    <name evidence="2" type="ORF">C1704_10105</name>
</gene>